<name>A0A3N4WJA9_9PAST</name>
<gene>
    <name evidence="1" type="ORF">EDC46_0411</name>
</gene>
<sequence>MSSLGLVSSAIASAVAIAQPINSNTVAQYESIRHILTTEELASDVDITELTSRVFMAERALFALYQLASRYNEIFKRSQHIEWMSMFKDSATLLFQSKPYAEEKSELSEILAAFESTLNKITYLFKACEYQKRAEDVLNGRLYTGNPDTGLVFDGRFSREEKRKQLLANRRV</sequence>
<accession>A0A3N4WJA9</accession>
<organism evidence="1 2">
    <name type="scientific">Vespertiliibacter pulmonis</name>
    <dbReference type="NCBI Taxonomy" id="1443036"/>
    <lineage>
        <taxon>Bacteria</taxon>
        <taxon>Pseudomonadati</taxon>
        <taxon>Pseudomonadota</taxon>
        <taxon>Gammaproteobacteria</taxon>
        <taxon>Pasteurellales</taxon>
        <taxon>Pasteurellaceae</taxon>
        <taxon>Vespertiliibacter</taxon>
    </lineage>
</organism>
<evidence type="ECO:0000313" key="1">
    <source>
        <dbReference type="EMBL" id="RPE86020.1"/>
    </source>
</evidence>
<dbReference type="EMBL" id="RKQP01000001">
    <property type="protein sequence ID" value="RPE86020.1"/>
    <property type="molecule type" value="Genomic_DNA"/>
</dbReference>
<reference evidence="1 2" key="1">
    <citation type="submission" date="2018-11" db="EMBL/GenBank/DDBJ databases">
        <title>Genomic Encyclopedia of Type Strains, Phase IV (KMG-IV): sequencing the most valuable type-strain genomes for metagenomic binning, comparative biology and taxonomic classification.</title>
        <authorList>
            <person name="Goeker M."/>
        </authorList>
    </citation>
    <scope>NUCLEOTIDE SEQUENCE [LARGE SCALE GENOMIC DNA]</scope>
    <source>
        <strain evidence="1 2">DSM 27238</strain>
    </source>
</reference>
<proteinExistence type="predicted"/>
<evidence type="ECO:0000313" key="2">
    <source>
        <dbReference type="Proteomes" id="UP000281691"/>
    </source>
</evidence>
<dbReference type="Proteomes" id="UP000281691">
    <property type="component" value="Unassembled WGS sequence"/>
</dbReference>
<keyword evidence="2" id="KW-1185">Reference proteome</keyword>
<comment type="caution">
    <text evidence="1">The sequence shown here is derived from an EMBL/GenBank/DDBJ whole genome shotgun (WGS) entry which is preliminary data.</text>
</comment>
<dbReference type="RefSeq" id="WP_124210583.1">
    <property type="nucleotide sequence ID" value="NZ_CP016615.1"/>
</dbReference>
<dbReference type="AlphaFoldDB" id="A0A3N4WJA9"/>
<protein>
    <submittedName>
        <fullName evidence="1">Uncharacterized protein</fullName>
    </submittedName>
</protein>
<dbReference type="OrthoDB" id="9985768at2"/>